<dbReference type="Proteomes" id="UP001153076">
    <property type="component" value="Unassembled WGS sequence"/>
</dbReference>
<feature type="domain" description="Rhodanese" evidence="4">
    <location>
        <begin position="93"/>
        <end position="207"/>
    </location>
</feature>
<dbReference type="EMBL" id="JAKOGI010000793">
    <property type="protein sequence ID" value="KAJ8430462.1"/>
    <property type="molecule type" value="Genomic_DNA"/>
</dbReference>
<sequence length="209" mass="22850">MPSVILEFIRETTSSKFKLPVEEKSLEKKSTISASISSSFLATDPSSLLKPEIKLVTRLILALVATSIRLKEEDEEFQGMKEENDTYVRKNIEDKTYQLVDARSKARFDGTAPEPRMGIRSGHVPGSKCVPFSQVLDSSGTLLPADQLKEKFEQEGINLEQPIVTSCGTGVAACVLALGLHRLGKTDVAVYDGSWTEWGGKLDTAVEAS</sequence>
<dbReference type="GO" id="GO:0005739">
    <property type="term" value="C:mitochondrion"/>
    <property type="evidence" value="ECO:0007669"/>
    <property type="project" value="TreeGrafter"/>
</dbReference>
<dbReference type="OrthoDB" id="1822448at2759"/>
<dbReference type="AlphaFoldDB" id="A0A9Q1JT05"/>
<evidence type="ECO:0000256" key="1">
    <source>
        <dbReference type="ARBA" id="ARBA00022679"/>
    </source>
</evidence>
<keyword evidence="1 3" id="KW-0808">Transferase</keyword>
<comment type="caution">
    <text evidence="5">The sequence shown here is derived from an EMBL/GenBank/DDBJ whole genome shotgun (WGS) entry which is preliminary data.</text>
</comment>
<dbReference type="FunFam" id="3.40.250.10:FF:000001">
    <property type="entry name" value="Sulfurtransferase"/>
    <property type="match status" value="1"/>
</dbReference>
<dbReference type="GO" id="GO:0004792">
    <property type="term" value="F:thiosulfate-cyanide sulfurtransferase activity"/>
    <property type="evidence" value="ECO:0007669"/>
    <property type="project" value="InterPro"/>
</dbReference>
<dbReference type="SUPFAM" id="SSF52821">
    <property type="entry name" value="Rhodanese/Cell cycle control phosphatase"/>
    <property type="match status" value="1"/>
</dbReference>
<dbReference type="InterPro" id="IPR036873">
    <property type="entry name" value="Rhodanese-like_dom_sf"/>
</dbReference>
<keyword evidence="6" id="KW-1185">Reference proteome</keyword>
<evidence type="ECO:0000256" key="3">
    <source>
        <dbReference type="RuleBase" id="RU000507"/>
    </source>
</evidence>
<evidence type="ECO:0000259" key="4">
    <source>
        <dbReference type="PROSITE" id="PS50206"/>
    </source>
</evidence>
<gene>
    <name evidence="5" type="ORF">Cgig2_003044</name>
</gene>
<dbReference type="PANTHER" id="PTHR11364:SF27">
    <property type="entry name" value="SULFURTRANSFERASE"/>
    <property type="match status" value="1"/>
</dbReference>
<dbReference type="Gene3D" id="3.40.250.10">
    <property type="entry name" value="Rhodanese-like domain"/>
    <property type="match status" value="1"/>
</dbReference>
<dbReference type="CDD" id="cd01449">
    <property type="entry name" value="TST_Repeat_2"/>
    <property type="match status" value="1"/>
</dbReference>
<protein>
    <recommendedName>
        <fullName evidence="3">Sulfurtransferase</fullName>
    </recommendedName>
</protein>
<dbReference type="PANTHER" id="PTHR11364">
    <property type="entry name" value="THIOSULFATE SULFERTANSFERASE"/>
    <property type="match status" value="1"/>
</dbReference>
<dbReference type="InterPro" id="IPR001307">
    <property type="entry name" value="Thiosulphate_STrfase_CS"/>
</dbReference>
<dbReference type="InterPro" id="IPR001763">
    <property type="entry name" value="Rhodanese-like_dom"/>
</dbReference>
<accession>A0A9Q1JT05</accession>
<dbReference type="PROSITE" id="PS50206">
    <property type="entry name" value="RHODANESE_3"/>
    <property type="match status" value="1"/>
</dbReference>
<dbReference type="PROSITE" id="PS00683">
    <property type="entry name" value="RHODANESE_2"/>
    <property type="match status" value="1"/>
</dbReference>
<name>A0A9Q1JT05_9CARY</name>
<evidence type="ECO:0000256" key="2">
    <source>
        <dbReference type="ARBA" id="ARBA00022737"/>
    </source>
</evidence>
<proteinExistence type="predicted"/>
<organism evidence="5 6">
    <name type="scientific">Carnegiea gigantea</name>
    <dbReference type="NCBI Taxonomy" id="171969"/>
    <lineage>
        <taxon>Eukaryota</taxon>
        <taxon>Viridiplantae</taxon>
        <taxon>Streptophyta</taxon>
        <taxon>Embryophyta</taxon>
        <taxon>Tracheophyta</taxon>
        <taxon>Spermatophyta</taxon>
        <taxon>Magnoliopsida</taxon>
        <taxon>eudicotyledons</taxon>
        <taxon>Gunneridae</taxon>
        <taxon>Pentapetalae</taxon>
        <taxon>Caryophyllales</taxon>
        <taxon>Cactineae</taxon>
        <taxon>Cactaceae</taxon>
        <taxon>Cactoideae</taxon>
        <taxon>Echinocereeae</taxon>
        <taxon>Carnegiea</taxon>
    </lineage>
</organism>
<dbReference type="Pfam" id="PF00581">
    <property type="entry name" value="Rhodanese"/>
    <property type="match status" value="1"/>
</dbReference>
<evidence type="ECO:0000313" key="5">
    <source>
        <dbReference type="EMBL" id="KAJ8430462.1"/>
    </source>
</evidence>
<dbReference type="SMART" id="SM00450">
    <property type="entry name" value="RHOD"/>
    <property type="match status" value="1"/>
</dbReference>
<evidence type="ECO:0000313" key="6">
    <source>
        <dbReference type="Proteomes" id="UP001153076"/>
    </source>
</evidence>
<keyword evidence="2" id="KW-0677">Repeat</keyword>
<reference evidence="5" key="1">
    <citation type="submission" date="2022-04" db="EMBL/GenBank/DDBJ databases">
        <title>Carnegiea gigantea Genome sequencing and assembly v2.</title>
        <authorList>
            <person name="Copetti D."/>
            <person name="Sanderson M.J."/>
            <person name="Burquez A."/>
            <person name="Wojciechowski M.F."/>
        </authorList>
    </citation>
    <scope>NUCLEOTIDE SEQUENCE</scope>
    <source>
        <strain evidence="5">SGP5-SGP5p</strain>
        <tissue evidence="5">Aerial part</tissue>
    </source>
</reference>
<dbReference type="InterPro" id="IPR045078">
    <property type="entry name" value="TST/MPST-like"/>
</dbReference>